<sequence length="103" mass="11888">MEAFMYILICGNGSYYTGSTKNLELRMQEHQLGEGSNFTRKHLPVKLAYFEEFDRIDEAFEREIQIKKWSRAKKEALISRDFQKLKELSKGSSIGSTSSPTES</sequence>
<dbReference type="SUPFAM" id="SSF82771">
    <property type="entry name" value="GIY-YIG endonuclease"/>
    <property type="match status" value="1"/>
</dbReference>
<dbReference type="PROSITE" id="PS50164">
    <property type="entry name" value="GIY_YIG"/>
    <property type="match status" value="1"/>
</dbReference>
<dbReference type="CDD" id="cd10456">
    <property type="entry name" value="GIY-YIG_UPF0213"/>
    <property type="match status" value="1"/>
</dbReference>
<comment type="caution">
    <text evidence="3">The sequence shown here is derived from an EMBL/GenBank/DDBJ whole genome shotgun (WGS) entry which is preliminary data.</text>
</comment>
<dbReference type="InterPro" id="IPR035901">
    <property type="entry name" value="GIY-YIG_endonuc_sf"/>
</dbReference>
<dbReference type="Pfam" id="PF01541">
    <property type="entry name" value="GIY-YIG"/>
    <property type="match status" value="1"/>
</dbReference>
<dbReference type="RefSeq" id="WP_146914749.1">
    <property type="nucleotide sequence ID" value="NZ_VORW01000001.1"/>
</dbReference>
<dbReference type="EMBL" id="VORW01000001">
    <property type="protein sequence ID" value="TXE14550.1"/>
    <property type="molecule type" value="Genomic_DNA"/>
</dbReference>
<protein>
    <submittedName>
        <fullName evidence="3">GIY-YIG nuclease family protein</fullName>
    </submittedName>
</protein>
<name>A0A5C7B095_9BACT</name>
<evidence type="ECO:0000313" key="4">
    <source>
        <dbReference type="Proteomes" id="UP000321935"/>
    </source>
</evidence>
<evidence type="ECO:0000256" key="1">
    <source>
        <dbReference type="ARBA" id="ARBA00007435"/>
    </source>
</evidence>
<gene>
    <name evidence="3" type="ORF">ESV85_02990</name>
</gene>
<proteinExistence type="inferred from homology"/>
<evidence type="ECO:0000259" key="2">
    <source>
        <dbReference type="PROSITE" id="PS50164"/>
    </source>
</evidence>
<feature type="domain" description="GIY-YIG" evidence="2">
    <location>
        <begin position="1"/>
        <end position="76"/>
    </location>
</feature>
<dbReference type="Proteomes" id="UP000321935">
    <property type="component" value="Unassembled WGS sequence"/>
</dbReference>
<dbReference type="InterPro" id="IPR050190">
    <property type="entry name" value="UPF0213_domain"/>
</dbReference>
<dbReference type="SMART" id="SM00465">
    <property type="entry name" value="GIYc"/>
    <property type="match status" value="1"/>
</dbReference>
<dbReference type="AlphaFoldDB" id="A0A5C7B095"/>
<dbReference type="OrthoDB" id="1495241at2"/>
<organism evidence="3 4">
    <name type="scientific">Algoriphagus aquimarinus</name>
    <dbReference type="NCBI Taxonomy" id="237018"/>
    <lineage>
        <taxon>Bacteria</taxon>
        <taxon>Pseudomonadati</taxon>
        <taxon>Bacteroidota</taxon>
        <taxon>Cytophagia</taxon>
        <taxon>Cytophagales</taxon>
        <taxon>Cyclobacteriaceae</taxon>
        <taxon>Algoriphagus</taxon>
    </lineage>
</organism>
<accession>A0A5C7B095</accession>
<evidence type="ECO:0000313" key="3">
    <source>
        <dbReference type="EMBL" id="TXE14550.1"/>
    </source>
</evidence>
<dbReference type="PANTHER" id="PTHR34477:SF1">
    <property type="entry name" value="UPF0213 PROTEIN YHBQ"/>
    <property type="match status" value="1"/>
</dbReference>
<dbReference type="InterPro" id="IPR000305">
    <property type="entry name" value="GIY-YIG_endonuc"/>
</dbReference>
<comment type="similarity">
    <text evidence="1">Belongs to the UPF0213 family.</text>
</comment>
<reference evidence="3 4" key="1">
    <citation type="submission" date="2019-08" db="EMBL/GenBank/DDBJ databases">
        <title>Genomes sequence of Algoriphagus aquimarinus ACAM450.</title>
        <authorList>
            <person name="Bowman J.P."/>
        </authorList>
    </citation>
    <scope>NUCLEOTIDE SEQUENCE [LARGE SCALE GENOMIC DNA]</scope>
    <source>
        <strain evidence="3 4">ACAM 450</strain>
    </source>
</reference>
<dbReference type="PANTHER" id="PTHR34477">
    <property type="entry name" value="UPF0213 PROTEIN YHBQ"/>
    <property type="match status" value="1"/>
</dbReference>
<dbReference type="Gene3D" id="3.40.1440.10">
    <property type="entry name" value="GIY-YIG endonuclease"/>
    <property type="match status" value="1"/>
</dbReference>